<accession>A0A2V1D5Y8</accession>
<name>A0A2V1D5Y8_9PLEO</name>
<dbReference type="Proteomes" id="UP000244855">
    <property type="component" value="Unassembled WGS sequence"/>
</dbReference>
<evidence type="ECO:0000313" key="2">
    <source>
        <dbReference type="Proteomes" id="UP000244855"/>
    </source>
</evidence>
<organism evidence="1 2">
    <name type="scientific">Periconia macrospinosa</name>
    <dbReference type="NCBI Taxonomy" id="97972"/>
    <lineage>
        <taxon>Eukaryota</taxon>
        <taxon>Fungi</taxon>
        <taxon>Dikarya</taxon>
        <taxon>Ascomycota</taxon>
        <taxon>Pezizomycotina</taxon>
        <taxon>Dothideomycetes</taxon>
        <taxon>Pleosporomycetidae</taxon>
        <taxon>Pleosporales</taxon>
        <taxon>Massarineae</taxon>
        <taxon>Periconiaceae</taxon>
        <taxon>Periconia</taxon>
    </lineage>
</organism>
<dbReference type="AlphaFoldDB" id="A0A2V1D5Y8"/>
<reference evidence="1 2" key="1">
    <citation type="journal article" date="2018" name="Sci. Rep.">
        <title>Comparative genomics provides insights into the lifestyle and reveals functional heterogeneity of dark septate endophytic fungi.</title>
        <authorList>
            <person name="Knapp D.G."/>
            <person name="Nemeth J.B."/>
            <person name="Barry K."/>
            <person name="Hainaut M."/>
            <person name="Henrissat B."/>
            <person name="Johnson J."/>
            <person name="Kuo A."/>
            <person name="Lim J.H.P."/>
            <person name="Lipzen A."/>
            <person name="Nolan M."/>
            <person name="Ohm R.A."/>
            <person name="Tamas L."/>
            <person name="Grigoriev I.V."/>
            <person name="Spatafora J.W."/>
            <person name="Nagy L.G."/>
            <person name="Kovacs G.M."/>
        </authorList>
    </citation>
    <scope>NUCLEOTIDE SEQUENCE [LARGE SCALE GENOMIC DNA]</scope>
    <source>
        <strain evidence="1 2">DSE2036</strain>
    </source>
</reference>
<proteinExistence type="predicted"/>
<dbReference type="EMBL" id="KZ805630">
    <property type="protein sequence ID" value="PVH92953.1"/>
    <property type="molecule type" value="Genomic_DNA"/>
</dbReference>
<protein>
    <submittedName>
        <fullName evidence="1">Uncharacterized protein</fullName>
    </submittedName>
</protein>
<evidence type="ECO:0000313" key="1">
    <source>
        <dbReference type="EMBL" id="PVH92953.1"/>
    </source>
</evidence>
<sequence>MPWLDPKGIAECHAGSKLHCAINHRERQLLIGVIVLLAQLVRVISGILVPGNPRSWTLECSKVLTILSGFGRRGTAGLTESNVMDRMATIKNREPIPGRKIEASKRLRHDCHGLCSYPTADDDDDLTEIHHGVATFR</sequence>
<keyword evidence="2" id="KW-1185">Reference proteome</keyword>
<gene>
    <name evidence="1" type="ORF">DM02DRAFT_634950</name>
</gene>